<evidence type="ECO:0000256" key="5">
    <source>
        <dbReference type="RuleBase" id="RU000304"/>
    </source>
</evidence>
<keyword evidence="8" id="KW-1185">Reference proteome</keyword>
<keyword evidence="3 4" id="KW-0067">ATP-binding</keyword>
<evidence type="ECO:0000259" key="6">
    <source>
        <dbReference type="PROSITE" id="PS50011"/>
    </source>
</evidence>
<feature type="domain" description="Protein kinase" evidence="6">
    <location>
        <begin position="1"/>
        <end position="265"/>
    </location>
</feature>
<evidence type="ECO:0000313" key="7">
    <source>
        <dbReference type="EMBL" id="CAL8123511.1"/>
    </source>
</evidence>
<dbReference type="InterPro" id="IPR000719">
    <property type="entry name" value="Prot_kinase_dom"/>
</dbReference>
<dbReference type="InterPro" id="IPR008271">
    <property type="entry name" value="Ser/Thr_kinase_AS"/>
</dbReference>
<dbReference type="Proteomes" id="UP001642540">
    <property type="component" value="Unassembled WGS sequence"/>
</dbReference>
<keyword evidence="5" id="KW-0808">Transferase</keyword>
<gene>
    <name evidence="7" type="ORF">ODALV1_LOCUS20222</name>
</gene>
<dbReference type="InterPro" id="IPR017441">
    <property type="entry name" value="Protein_kinase_ATP_BS"/>
</dbReference>
<comment type="similarity">
    <text evidence="5">Belongs to the protein kinase superfamily.</text>
</comment>
<dbReference type="EC" id="2.7.11.1" evidence="1"/>
<keyword evidence="2 4" id="KW-0547">Nucleotide-binding</keyword>
<dbReference type="Pfam" id="PF00069">
    <property type="entry name" value="Pkinase"/>
    <property type="match status" value="1"/>
</dbReference>
<reference evidence="7 8" key="1">
    <citation type="submission" date="2024-08" db="EMBL/GenBank/DDBJ databases">
        <authorList>
            <person name="Cucini C."/>
            <person name="Frati F."/>
        </authorList>
    </citation>
    <scope>NUCLEOTIDE SEQUENCE [LARGE SCALE GENOMIC DNA]</scope>
</reference>
<organism evidence="7 8">
    <name type="scientific">Orchesella dallaii</name>
    <dbReference type="NCBI Taxonomy" id="48710"/>
    <lineage>
        <taxon>Eukaryota</taxon>
        <taxon>Metazoa</taxon>
        <taxon>Ecdysozoa</taxon>
        <taxon>Arthropoda</taxon>
        <taxon>Hexapoda</taxon>
        <taxon>Collembola</taxon>
        <taxon>Entomobryomorpha</taxon>
        <taxon>Entomobryoidea</taxon>
        <taxon>Orchesellidae</taxon>
        <taxon>Orchesellinae</taxon>
        <taxon>Orchesella</taxon>
    </lineage>
</organism>
<proteinExistence type="inferred from homology"/>
<name>A0ABP1RCH3_9HEXA</name>
<protein>
    <recommendedName>
        <fullName evidence="1">non-specific serine/threonine protein kinase</fullName>
        <ecNumber evidence="1">2.7.11.1</ecNumber>
    </recommendedName>
</protein>
<dbReference type="InterPro" id="IPR011009">
    <property type="entry name" value="Kinase-like_dom_sf"/>
</dbReference>
<evidence type="ECO:0000256" key="1">
    <source>
        <dbReference type="ARBA" id="ARBA00012513"/>
    </source>
</evidence>
<dbReference type="PROSITE" id="PS00108">
    <property type="entry name" value="PROTEIN_KINASE_ST"/>
    <property type="match status" value="1"/>
</dbReference>
<keyword evidence="5" id="KW-0418">Kinase</keyword>
<dbReference type="PROSITE" id="PS50011">
    <property type="entry name" value="PROTEIN_KINASE_DOM"/>
    <property type="match status" value="1"/>
</dbReference>
<dbReference type="PROSITE" id="PS00107">
    <property type="entry name" value="PROTEIN_KINASE_ATP"/>
    <property type="match status" value="1"/>
</dbReference>
<evidence type="ECO:0000256" key="3">
    <source>
        <dbReference type="ARBA" id="ARBA00022840"/>
    </source>
</evidence>
<dbReference type="SUPFAM" id="SSF56112">
    <property type="entry name" value="Protein kinase-like (PK-like)"/>
    <property type="match status" value="1"/>
</dbReference>
<evidence type="ECO:0000256" key="4">
    <source>
        <dbReference type="PROSITE-ProRule" id="PRU10141"/>
    </source>
</evidence>
<dbReference type="CDD" id="cd14016">
    <property type="entry name" value="STKc_CK1"/>
    <property type="match status" value="1"/>
</dbReference>
<accession>A0ABP1RCH3</accession>
<evidence type="ECO:0000256" key="2">
    <source>
        <dbReference type="ARBA" id="ARBA00022741"/>
    </source>
</evidence>
<dbReference type="Gene3D" id="1.10.510.10">
    <property type="entry name" value="Transferase(Phosphotransferase) domain 1"/>
    <property type="match status" value="1"/>
</dbReference>
<dbReference type="EMBL" id="CAXLJM020000068">
    <property type="protein sequence ID" value="CAL8123511.1"/>
    <property type="molecule type" value="Genomic_DNA"/>
</dbReference>
<keyword evidence="5" id="KW-0723">Serine/threonine-protein kinase</keyword>
<feature type="binding site" evidence="4">
    <location>
        <position position="27"/>
    </location>
    <ligand>
        <name>ATP</name>
        <dbReference type="ChEBI" id="CHEBI:30616"/>
    </ligand>
</feature>
<dbReference type="PANTHER" id="PTHR11909">
    <property type="entry name" value="CASEIN KINASE-RELATED"/>
    <property type="match status" value="1"/>
</dbReference>
<evidence type="ECO:0000313" key="8">
    <source>
        <dbReference type="Proteomes" id="UP001642540"/>
    </source>
</evidence>
<sequence>MNIGSGSYGEIYLASNITNEEEQVAVKVERALNGALLPNEGRIYRTLQGLADGIPEYKWYGHDEDGYLNILVIELLGPSLENCFENCSRQFTVKTVLMLADQILTTLEFLHEMSFIHRDIKPENFMMGRGSKKHKVFMIDFGFGKKYRDPRTLQHTALSRYNNLVGTVHYTSVNMHQGIEGSRRDDLESLAYMLIYFLRGDLPWQDIKGRNKKQRYDSIMECKLATPIEQLCKGLPPEFTAYLRYCRRLTFDEAPDYKYIRHLFGRLARRRGFRYDYEFDWLKLKEEQQKVESPCLI</sequence>
<dbReference type="SMART" id="SM00220">
    <property type="entry name" value="S_TKc"/>
    <property type="match status" value="1"/>
</dbReference>
<dbReference type="InterPro" id="IPR050235">
    <property type="entry name" value="CK1_Ser-Thr_kinase"/>
</dbReference>
<comment type="caution">
    <text evidence="7">The sequence shown here is derived from an EMBL/GenBank/DDBJ whole genome shotgun (WGS) entry which is preliminary data.</text>
</comment>